<keyword evidence="14" id="KW-0675">Receptor</keyword>
<evidence type="ECO:0000256" key="6">
    <source>
        <dbReference type="ARBA" id="ARBA00022729"/>
    </source>
</evidence>
<keyword evidence="4" id="KW-0808">Transferase</keyword>
<evidence type="ECO:0000256" key="9">
    <source>
        <dbReference type="ARBA" id="ARBA00022840"/>
    </source>
</evidence>
<keyword evidence="6" id="KW-0732">Signal</keyword>
<keyword evidence="19" id="KW-1185">Reference proteome</keyword>
<gene>
    <name evidence="18" type="ORF">TetV_162</name>
</gene>
<evidence type="ECO:0000313" key="18">
    <source>
        <dbReference type="EMBL" id="AUF82254.1"/>
    </source>
</evidence>
<evidence type="ECO:0000256" key="4">
    <source>
        <dbReference type="ARBA" id="ARBA00022679"/>
    </source>
</evidence>
<evidence type="ECO:0000256" key="8">
    <source>
        <dbReference type="ARBA" id="ARBA00022777"/>
    </source>
</evidence>
<evidence type="ECO:0000256" key="7">
    <source>
        <dbReference type="ARBA" id="ARBA00022741"/>
    </source>
</evidence>
<keyword evidence="9" id="KW-0067">ATP-binding</keyword>
<dbReference type="GO" id="GO:0004714">
    <property type="term" value="F:transmembrane receptor protein tyrosine kinase activity"/>
    <property type="evidence" value="ECO:0007669"/>
    <property type="project" value="UniProtKB-EC"/>
</dbReference>
<keyword evidence="12" id="KW-0829">Tyrosine-protein kinase</keyword>
<sequence length="853" mass="88801">MTDTVAKQLQKIKDQEEHVLEIKRELVSRVDQRDISRAVCLGQNCVKETSEGDPCSETAVFDENGVCREIGEPCSTTCMPDLYTEKQVSPCLSSEDLNGAILQWNSKGQCRPAGCSDVDHSYSFQEGGCYKPSITLQKGYFNSKKVFYSRDAIQTFQVPTGVTKFRCTVFGADGGTSGEQTNNAKGGKGGFTQSIVVLPENVKEMKVLAGSPGGLYNSSRSLNTTFSGGGALPSGCPTKSFGGGRSEISVGSSQILVAGGGGGAGDVNHRGGNGGGLLGESRGGKGGNQMGGEGLEKNIGGAARGASECGGSGGGGFYGGEGGGFDSEGRRGGGGGSGYAGRYGDNPLLPNAKGEYGSDAVPMDKGGRLDNDTKVIFYNTRVLRGGSSMASGHDFSHMKTHPTHGLVVIEWHTDYDVGIGQPFFVGSEHMGMSGNGMYFEYNVPQGASRIELYCFGGGRNNGRGLSQGGFSFGTLSVSQGEKLAVITGCHPNFGKASITYSAFKEAIDHTGLKNMSYGFSYWGLAGVFRPFDPKTTSMAEIQKRALIIAGEGGGAVRNAGNRPKNAGYGGGESGGNGSHGQGGSQTSPGNGHVKGYYMAPGPGGAVGDCCGGGSGGAGYFAGGSGSGARYNANSGGGGSGYVGGVLAGYTQRGNRGGVPTGPKGRNLETAWKMYQEYPYFNHGAVIIFAMTGCDDGYTLEDGICMFERSGLKCGDYTLYDDIGNCDVCAEGAIKKPDGKCYLKETCPPGFSKSGNECVITRGAGGEGRRNISFDLGSSWQSYQVMIEYRFVKEPRYNDGDYNVSGPGFSGGSGNVRGSHTSRGGWFRPPGRNLNYNVRNNDGHGTFVVKVMSI</sequence>
<dbReference type="EC" id="2.7.10.1" evidence="2"/>
<proteinExistence type="predicted"/>
<dbReference type="InterPro" id="IPR055163">
    <property type="entry name" value="ALK/LTK-like_GRD"/>
</dbReference>
<keyword evidence="13" id="KW-1015">Disulfide bond</keyword>
<evidence type="ECO:0000256" key="12">
    <source>
        <dbReference type="ARBA" id="ARBA00023137"/>
    </source>
</evidence>
<dbReference type="GO" id="GO:0005886">
    <property type="term" value="C:plasma membrane"/>
    <property type="evidence" value="ECO:0007669"/>
    <property type="project" value="UniProtKB-SubCell"/>
</dbReference>
<name>A0A2P0VMX4_9VIRU</name>
<evidence type="ECO:0000256" key="11">
    <source>
        <dbReference type="ARBA" id="ARBA00023136"/>
    </source>
</evidence>
<evidence type="ECO:0000256" key="16">
    <source>
        <dbReference type="SAM" id="MobiDB-lite"/>
    </source>
</evidence>
<dbReference type="GO" id="GO:0005524">
    <property type="term" value="F:ATP binding"/>
    <property type="evidence" value="ECO:0007669"/>
    <property type="project" value="UniProtKB-KW"/>
</dbReference>
<feature type="region of interest" description="Disordered" evidence="16">
    <location>
        <begin position="557"/>
        <end position="594"/>
    </location>
</feature>
<evidence type="ECO:0000256" key="5">
    <source>
        <dbReference type="ARBA" id="ARBA00022692"/>
    </source>
</evidence>
<accession>A0A2P0VMX4</accession>
<feature type="domain" description="ALK/LTK-like glycine-rich" evidence="17">
    <location>
        <begin position="440"/>
        <end position="646"/>
    </location>
</feature>
<keyword evidence="11" id="KW-0472">Membrane</keyword>
<evidence type="ECO:0000256" key="1">
    <source>
        <dbReference type="ARBA" id="ARBA00004251"/>
    </source>
</evidence>
<keyword evidence="10" id="KW-1133">Transmembrane helix</keyword>
<evidence type="ECO:0000256" key="3">
    <source>
        <dbReference type="ARBA" id="ARBA00022475"/>
    </source>
</evidence>
<comment type="subcellular location">
    <subcellularLocation>
        <location evidence="1">Cell membrane</location>
        <topology evidence="1">Single-pass type I membrane protein</topology>
    </subcellularLocation>
</comment>
<evidence type="ECO:0000256" key="10">
    <source>
        <dbReference type="ARBA" id="ARBA00022989"/>
    </source>
</evidence>
<dbReference type="Proteomes" id="UP000244773">
    <property type="component" value="Segment"/>
</dbReference>
<evidence type="ECO:0000259" key="17">
    <source>
        <dbReference type="Pfam" id="PF12810"/>
    </source>
</evidence>
<evidence type="ECO:0000256" key="15">
    <source>
        <dbReference type="ARBA" id="ARBA00023180"/>
    </source>
</evidence>
<feature type="domain" description="ALK/LTK-like glycine-rich" evidence="17">
    <location>
        <begin position="164"/>
        <end position="410"/>
    </location>
</feature>
<evidence type="ECO:0000256" key="13">
    <source>
        <dbReference type="ARBA" id="ARBA00023157"/>
    </source>
</evidence>
<dbReference type="InterPro" id="IPR009030">
    <property type="entry name" value="Growth_fac_rcpt_cys_sf"/>
</dbReference>
<reference evidence="18" key="1">
    <citation type="journal article" date="2018" name="Virology">
        <title>A giant virus infecting green algae encodes key fermentation genes.</title>
        <authorList>
            <person name="Schvarcz C.R."/>
            <person name="Steward G.F."/>
        </authorList>
    </citation>
    <scope>NUCLEOTIDE SEQUENCE [LARGE SCALE GENOMIC DNA]</scope>
</reference>
<keyword evidence="5" id="KW-0812">Transmembrane</keyword>
<protein>
    <recommendedName>
        <fullName evidence="2">receptor protein-tyrosine kinase</fullName>
        <ecNumber evidence="2">2.7.10.1</ecNumber>
    </recommendedName>
</protein>
<keyword evidence="15" id="KW-0325">Glycoprotein</keyword>
<evidence type="ECO:0000256" key="14">
    <source>
        <dbReference type="ARBA" id="ARBA00023170"/>
    </source>
</evidence>
<organism evidence="18">
    <name type="scientific">Tetraselmis virus 1</name>
    <dbReference type="NCBI Taxonomy" id="2060617"/>
    <lineage>
        <taxon>Viruses</taxon>
        <taxon>Varidnaviria</taxon>
        <taxon>Bamfordvirae</taxon>
        <taxon>Nucleocytoviricota</taxon>
        <taxon>Megaviricetes</taxon>
        <taxon>Imitervirales</taxon>
        <taxon>Allomimiviridae</taxon>
        <taxon>Oceanusvirus</taxon>
        <taxon>Oceanusvirus kaneohense</taxon>
    </lineage>
</organism>
<evidence type="ECO:0000256" key="2">
    <source>
        <dbReference type="ARBA" id="ARBA00011902"/>
    </source>
</evidence>
<dbReference type="Pfam" id="PF12810">
    <property type="entry name" value="ALK_LTK_GRD"/>
    <property type="match status" value="2"/>
</dbReference>
<keyword evidence="8" id="KW-0418">Kinase</keyword>
<keyword evidence="7" id="KW-0547">Nucleotide-binding</keyword>
<keyword evidence="3" id="KW-1003">Cell membrane</keyword>
<dbReference type="EMBL" id="KY322437">
    <property type="protein sequence ID" value="AUF82254.1"/>
    <property type="molecule type" value="Genomic_DNA"/>
</dbReference>
<evidence type="ECO:0000313" key="19">
    <source>
        <dbReference type="Proteomes" id="UP000244773"/>
    </source>
</evidence>
<dbReference type="SUPFAM" id="SSF57184">
    <property type="entry name" value="Growth factor receptor domain"/>
    <property type="match status" value="1"/>
</dbReference>
<feature type="compositionally biased region" description="Gly residues" evidence="16">
    <location>
        <begin position="567"/>
        <end position="583"/>
    </location>
</feature>